<evidence type="ECO:0000259" key="2">
    <source>
        <dbReference type="Pfam" id="PF26215"/>
    </source>
</evidence>
<proteinExistence type="predicted"/>
<dbReference type="Pfam" id="PF24626">
    <property type="entry name" value="SH3_Tf2-1"/>
    <property type="match status" value="1"/>
</dbReference>
<dbReference type="PANTHER" id="PTHR21301">
    <property type="entry name" value="REVERSE TRANSCRIPTASE"/>
    <property type="match status" value="1"/>
</dbReference>
<keyword evidence="4" id="KW-1185">Reference proteome</keyword>
<gene>
    <name evidence="3" type="ORF">RIMI_LOCUS4546250</name>
</gene>
<evidence type="ECO:0008006" key="5">
    <source>
        <dbReference type="Google" id="ProtNLM"/>
    </source>
</evidence>
<protein>
    <recommendedName>
        <fullName evidence="5">Reverse transcriptase domain-containing protein</fullName>
    </recommendedName>
</protein>
<dbReference type="InterPro" id="IPR056924">
    <property type="entry name" value="SH3_Tf2-1"/>
</dbReference>
<dbReference type="CDD" id="cd10442">
    <property type="entry name" value="GIY-YIG_PLEs"/>
    <property type="match status" value="1"/>
</dbReference>
<dbReference type="InterPro" id="IPR058912">
    <property type="entry name" value="HTH_animal"/>
</dbReference>
<reference evidence="3" key="1">
    <citation type="submission" date="2023-07" db="EMBL/GenBank/DDBJ databases">
        <authorList>
            <person name="Stuckert A."/>
        </authorList>
    </citation>
    <scope>NUCLEOTIDE SEQUENCE</scope>
</reference>
<feature type="domain" description="Helix-turn-helix" evidence="2">
    <location>
        <begin position="515"/>
        <end position="570"/>
    </location>
</feature>
<accession>A0ABN9L1R9</accession>
<feature type="domain" description="Tf2-1-like SH3-like" evidence="1">
    <location>
        <begin position="52"/>
        <end position="112"/>
    </location>
</feature>
<evidence type="ECO:0000313" key="4">
    <source>
        <dbReference type="Proteomes" id="UP001176940"/>
    </source>
</evidence>
<dbReference type="EMBL" id="CAUEEQ010007368">
    <property type="protein sequence ID" value="CAJ0930958.1"/>
    <property type="molecule type" value="Genomic_DNA"/>
</dbReference>
<dbReference type="InterPro" id="IPR035901">
    <property type="entry name" value="GIY-YIG_endonuc_sf"/>
</dbReference>
<name>A0ABN9L1R9_9NEOB</name>
<evidence type="ECO:0000259" key="1">
    <source>
        <dbReference type="Pfam" id="PF24626"/>
    </source>
</evidence>
<evidence type="ECO:0000313" key="3">
    <source>
        <dbReference type="EMBL" id="CAJ0930958.1"/>
    </source>
</evidence>
<dbReference type="Proteomes" id="UP001176940">
    <property type="component" value="Unassembled WGS sequence"/>
</dbReference>
<organism evidence="3 4">
    <name type="scientific">Ranitomeya imitator</name>
    <name type="common">mimic poison frog</name>
    <dbReference type="NCBI Taxonomy" id="111125"/>
    <lineage>
        <taxon>Eukaryota</taxon>
        <taxon>Metazoa</taxon>
        <taxon>Chordata</taxon>
        <taxon>Craniata</taxon>
        <taxon>Vertebrata</taxon>
        <taxon>Euteleostomi</taxon>
        <taxon>Amphibia</taxon>
        <taxon>Batrachia</taxon>
        <taxon>Anura</taxon>
        <taxon>Neobatrachia</taxon>
        <taxon>Hyloidea</taxon>
        <taxon>Dendrobatidae</taxon>
        <taxon>Dendrobatinae</taxon>
        <taxon>Ranitomeya</taxon>
    </lineage>
</organism>
<dbReference type="Pfam" id="PF26215">
    <property type="entry name" value="HTH_animal"/>
    <property type="match status" value="1"/>
</dbReference>
<dbReference type="Gene3D" id="3.40.1440.10">
    <property type="entry name" value="GIY-YIG endonuclease"/>
    <property type="match status" value="1"/>
</dbReference>
<dbReference type="PANTHER" id="PTHR21301:SF12">
    <property type="match status" value="1"/>
</dbReference>
<sequence>MPVSSADSRVADWAVEARDIWDRTQDAIWASKERMRSSADAHRCSVLTFAPGDLVWLSSRNIRLRVESTNFAPRYFSPFKVLDQVNPVVYRLALPPRLGITDTLHVSLLKPVYMSRFSESSSGTSDSSTEDYERFFRNLRLKAHFQGIPDSVASQNDSAPLQLSKLGLRIPSTFMPPKNYPPIETFISLVEKDIETFNREVHLGKFHHQTNLTQQEKLALNKLSTDKTLTIKPADKGGAIVVMDSTYYMSEILRQLNDTQVYESIPHNPTNSIASKIKYIKNLHKPPGRPIVSSTDSILSPLAITLERILTPLTKQTKSFLLDTNEFLGLIKSLGPLSTSTILVTWDVCSLYTSITHTKGMEATDRLLTEAKVEPKVRRFCADILSLVLRENFFLFQDTFYVQRQGTAMGSNVAPPYAVAYMAAFEEDFIFNHSLFQQHSRIWRRFIDDIFCIWEGPLESLLLFDSHINNIWPELKFTLQYSVDNISFLDTRVCKNTDGRLSIDLHTKPTDRNSLLQYTSFLPTAIKKSIPISQFQRVKRIVTDNDIRNQRLNEMEEKFSNRGYPKSLLAQAKHSSPKPKNSVPRIPFVNTYHPFSRRVQASIHRHWNILSKSYPRVPEFQQPFLSCYRRPTNIKDKLARADVGSDVRVPRQTFLRTQKQGTFPCLNCLQCNNVQKGDKVFHPHTGKGIPIRGFFTCDSSYVIYIIKCPCGLAYVGETTQAIRDRVSQHKSNIRCNRDHLPLPHHFRTTGHSVAQLRYQVLEHVDQGRRGQSRTRLLKKREAYWIFTLQTLEPKGLNRDFDTSSFL</sequence>
<comment type="caution">
    <text evidence="3">The sequence shown here is derived from an EMBL/GenBank/DDBJ whole genome shotgun (WGS) entry which is preliminary data.</text>
</comment>